<keyword evidence="8" id="KW-0963">Cytoplasm</keyword>
<dbReference type="HAMAP" id="MF_00049_B">
    <property type="entry name" value="Leu_tRNA_synth_B"/>
    <property type="match status" value="1"/>
</dbReference>
<feature type="domain" description="Methionyl/Leucyl tRNA synthetase" evidence="12">
    <location>
        <begin position="39"/>
        <end position="170"/>
    </location>
</feature>
<dbReference type="GO" id="GO:0002161">
    <property type="term" value="F:aminoacyl-tRNA deacylase activity"/>
    <property type="evidence" value="ECO:0007669"/>
    <property type="project" value="InterPro"/>
</dbReference>
<evidence type="ECO:0000256" key="2">
    <source>
        <dbReference type="ARBA" id="ARBA00022598"/>
    </source>
</evidence>
<dbReference type="InterPro" id="IPR002300">
    <property type="entry name" value="aa-tRNA-synth_Ia"/>
</dbReference>
<evidence type="ECO:0000256" key="6">
    <source>
        <dbReference type="ARBA" id="ARBA00023146"/>
    </source>
</evidence>
<dbReference type="AlphaFoldDB" id="A0A150WRN6"/>
<keyword evidence="6 8" id="KW-0030">Aminoacyl-tRNA synthetase</keyword>
<dbReference type="GO" id="GO:0005524">
    <property type="term" value="F:ATP binding"/>
    <property type="evidence" value="ECO:0007669"/>
    <property type="project" value="UniProtKB-UniRule"/>
</dbReference>
<dbReference type="GO" id="GO:0006429">
    <property type="term" value="P:leucyl-tRNA aminoacylation"/>
    <property type="evidence" value="ECO:0007669"/>
    <property type="project" value="UniProtKB-UniRule"/>
</dbReference>
<dbReference type="PANTHER" id="PTHR43740:SF2">
    <property type="entry name" value="LEUCINE--TRNA LIGASE, MITOCHONDRIAL"/>
    <property type="match status" value="1"/>
</dbReference>
<comment type="similarity">
    <text evidence="1 8 9">Belongs to the class-I aminoacyl-tRNA synthetase family.</text>
</comment>
<dbReference type="FunFam" id="3.40.50.620:FF:000056">
    <property type="entry name" value="Leucine--tRNA ligase"/>
    <property type="match status" value="1"/>
</dbReference>
<comment type="caution">
    <text evidence="14">The sequence shown here is derived from an EMBL/GenBank/DDBJ whole genome shotgun (WGS) entry which is preliminary data.</text>
</comment>
<reference evidence="14 15" key="1">
    <citation type="submission" date="2016-03" db="EMBL/GenBank/DDBJ databases">
        <authorList>
            <person name="Ploux O."/>
        </authorList>
    </citation>
    <scope>NUCLEOTIDE SEQUENCE [LARGE SCALE GENOMIC DNA]</scope>
    <source>
        <strain evidence="14 15">R0</strain>
    </source>
</reference>
<keyword evidence="2 8" id="KW-0436">Ligase</keyword>
<dbReference type="InterPro" id="IPR013155">
    <property type="entry name" value="M/V/L/I-tRNA-synth_anticd-bd"/>
</dbReference>
<dbReference type="InterPro" id="IPR002302">
    <property type="entry name" value="Leu-tRNA-ligase"/>
</dbReference>
<comment type="catalytic activity">
    <reaction evidence="7 8">
        <text>tRNA(Leu) + L-leucine + ATP = L-leucyl-tRNA(Leu) + AMP + diphosphate</text>
        <dbReference type="Rhea" id="RHEA:11688"/>
        <dbReference type="Rhea" id="RHEA-COMP:9613"/>
        <dbReference type="Rhea" id="RHEA-COMP:9622"/>
        <dbReference type="ChEBI" id="CHEBI:30616"/>
        <dbReference type="ChEBI" id="CHEBI:33019"/>
        <dbReference type="ChEBI" id="CHEBI:57427"/>
        <dbReference type="ChEBI" id="CHEBI:78442"/>
        <dbReference type="ChEBI" id="CHEBI:78494"/>
        <dbReference type="ChEBI" id="CHEBI:456215"/>
        <dbReference type="EC" id="6.1.1.4"/>
    </reaction>
</comment>
<gene>
    <name evidence="8" type="primary">leuS</name>
    <name evidence="14" type="ORF">AZI86_08405</name>
</gene>
<dbReference type="CDD" id="cd07958">
    <property type="entry name" value="Anticodon_Ia_Leu_BEm"/>
    <property type="match status" value="1"/>
</dbReference>
<organism evidence="14 15">
    <name type="scientific">Bdellovibrio bacteriovorus</name>
    <dbReference type="NCBI Taxonomy" id="959"/>
    <lineage>
        <taxon>Bacteria</taxon>
        <taxon>Pseudomonadati</taxon>
        <taxon>Bdellovibrionota</taxon>
        <taxon>Bdellovibrionia</taxon>
        <taxon>Bdellovibrionales</taxon>
        <taxon>Pseudobdellovibrionaceae</taxon>
        <taxon>Bdellovibrio</taxon>
    </lineage>
</organism>
<evidence type="ECO:0000256" key="1">
    <source>
        <dbReference type="ARBA" id="ARBA00005594"/>
    </source>
</evidence>
<dbReference type="RefSeq" id="WP_061834605.1">
    <property type="nucleotide sequence ID" value="NZ_LUKE01000001.1"/>
</dbReference>
<dbReference type="PANTHER" id="PTHR43740">
    <property type="entry name" value="LEUCYL-TRNA SYNTHETASE"/>
    <property type="match status" value="1"/>
</dbReference>
<comment type="subcellular location">
    <subcellularLocation>
        <location evidence="8">Cytoplasm</location>
    </subcellularLocation>
</comment>
<feature type="domain" description="Aminoacyl-tRNA synthetase class Ia" evidence="10">
    <location>
        <begin position="408"/>
        <end position="613"/>
    </location>
</feature>
<feature type="short sequence motif" description="'KMSKS' region" evidence="8">
    <location>
        <begin position="574"/>
        <end position="578"/>
    </location>
</feature>
<keyword evidence="4 8" id="KW-0067">ATP-binding</keyword>
<feature type="domain" description="Methionyl/Valyl/Leucyl/Isoleucyl-tRNA synthetase anticodon-binding" evidence="11">
    <location>
        <begin position="650"/>
        <end position="763"/>
    </location>
</feature>
<dbReference type="InterPro" id="IPR014729">
    <property type="entry name" value="Rossmann-like_a/b/a_fold"/>
</dbReference>
<dbReference type="InterPro" id="IPR015413">
    <property type="entry name" value="Methionyl/Leucyl_tRNA_Synth"/>
</dbReference>
<evidence type="ECO:0000259" key="13">
    <source>
        <dbReference type="Pfam" id="PF13603"/>
    </source>
</evidence>
<dbReference type="Pfam" id="PF13603">
    <property type="entry name" value="tRNA-synt_1_2"/>
    <property type="match status" value="1"/>
</dbReference>
<dbReference type="Gene3D" id="3.90.740.10">
    <property type="entry name" value="Valyl/Leucyl/Isoleucyl-tRNA synthetase, editing domain"/>
    <property type="match status" value="1"/>
</dbReference>
<dbReference type="InterPro" id="IPR009008">
    <property type="entry name" value="Val/Leu/Ile-tRNA-synth_edit"/>
</dbReference>
<dbReference type="Proteomes" id="UP000075320">
    <property type="component" value="Unassembled WGS sequence"/>
</dbReference>
<comment type="caution">
    <text evidence="8">Lacks conserved residue(s) required for the propagation of feature annotation.</text>
</comment>
<evidence type="ECO:0000256" key="8">
    <source>
        <dbReference type="HAMAP-Rule" id="MF_00049"/>
    </source>
</evidence>
<name>A0A150WRN6_BDEBC</name>
<evidence type="ECO:0000256" key="7">
    <source>
        <dbReference type="ARBA" id="ARBA00047469"/>
    </source>
</evidence>
<proteinExistence type="inferred from homology"/>
<dbReference type="SUPFAM" id="SSF47323">
    <property type="entry name" value="Anticodon-binding domain of a subclass of class I aminoacyl-tRNA synthetases"/>
    <property type="match status" value="1"/>
</dbReference>
<dbReference type="SUPFAM" id="SSF50677">
    <property type="entry name" value="ValRS/IleRS/LeuRS editing domain"/>
    <property type="match status" value="1"/>
</dbReference>
<evidence type="ECO:0000313" key="15">
    <source>
        <dbReference type="Proteomes" id="UP000075320"/>
    </source>
</evidence>
<dbReference type="GO" id="GO:0004823">
    <property type="term" value="F:leucine-tRNA ligase activity"/>
    <property type="evidence" value="ECO:0007669"/>
    <property type="project" value="UniProtKB-UniRule"/>
</dbReference>
<feature type="binding site" evidence="8">
    <location>
        <position position="577"/>
    </location>
    <ligand>
        <name>ATP</name>
        <dbReference type="ChEBI" id="CHEBI:30616"/>
    </ligand>
</feature>
<feature type="domain" description="Leucyl-tRNA synthetase editing" evidence="13">
    <location>
        <begin position="219"/>
        <end position="395"/>
    </location>
</feature>
<evidence type="ECO:0000259" key="12">
    <source>
        <dbReference type="Pfam" id="PF09334"/>
    </source>
</evidence>
<evidence type="ECO:0000259" key="11">
    <source>
        <dbReference type="Pfam" id="PF08264"/>
    </source>
</evidence>
<dbReference type="OrthoDB" id="5287134at2"/>
<evidence type="ECO:0000256" key="5">
    <source>
        <dbReference type="ARBA" id="ARBA00022917"/>
    </source>
</evidence>
<dbReference type="EC" id="6.1.1.4" evidence="8"/>
<dbReference type="FunFam" id="3.40.50.620:FF:000077">
    <property type="entry name" value="Leucine--tRNA ligase"/>
    <property type="match status" value="1"/>
</dbReference>
<evidence type="ECO:0000313" key="14">
    <source>
        <dbReference type="EMBL" id="KYG67028.1"/>
    </source>
</evidence>
<dbReference type="Gene3D" id="3.40.50.620">
    <property type="entry name" value="HUPs"/>
    <property type="match status" value="1"/>
</dbReference>
<dbReference type="EMBL" id="LUKE01000001">
    <property type="protein sequence ID" value="KYG67028.1"/>
    <property type="molecule type" value="Genomic_DNA"/>
</dbReference>
<dbReference type="NCBIfam" id="TIGR00396">
    <property type="entry name" value="leuS_bact"/>
    <property type="match status" value="1"/>
</dbReference>
<keyword evidence="15" id="KW-1185">Reference proteome</keyword>
<evidence type="ECO:0000256" key="3">
    <source>
        <dbReference type="ARBA" id="ARBA00022741"/>
    </source>
</evidence>
<dbReference type="InterPro" id="IPR025709">
    <property type="entry name" value="Leu_tRNA-synth_edit"/>
</dbReference>
<evidence type="ECO:0000256" key="9">
    <source>
        <dbReference type="RuleBase" id="RU363039"/>
    </source>
</evidence>
<protein>
    <recommendedName>
        <fullName evidence="8">Leucine--tRNA ligase</fullName>
        <ecNumber evidence="8">6.1.1.4</ecNumber>
    </recommendedName>
    <alternativeName>
        <fullName evidence="8">Leucyl-tRNA synthetase</fullName>
        <shortName evidence="8">LeuRS</shortName>
    </alternativeName>
</protein>
<keyword evidence="5 8" id="KW-0648">Protein biosynthesis</keyword>
<dbReference type="Pfam" id="PF08264">
    <property type="entry name" value="Anticodon_1"/>
    <property type="match status" value="1"/>
</dbReference>
<evidence type="ECO:0000259" key="10">
    <source>
        <dbReference type="Pfam" id="PF00133"/>
    </source>
</evidence>
<dbReference type="FunFam" id="1.10.730.10:FF:000002">
    <property type="entry name" value="Leucine--tRNA ligase"/>
    <property type="match status" value="1"/>
</dbReference>
<accession>A0A150WRN6</accession>
<sequence>MALNFTEIEQKWQTKWAEAKAFEADMKSTKPKYYALDMFPYPSGSGLHVGHIASYTPADIISRYKRANGFNVLHPMGYDAFGLPAEQYAIQTGIHPAVTTRKAIESFRKTLQTFGFSFDWSREISTCEPDYYKWTQFIFLKLYERGLAYQKEVPVNWCPALKTVLANDEVIDGKSERGGHPVIRVPMKQWMLKITDYAERLLKDLDNVDWPERTKEAQRNWIGKSEGARITFQVEGEKDTFEVFTTRPDTLFGVTFMVMAPEHPLVKAIMTDPQAAAVENYIFDTSKKSEVDRKATTEKTGVFTGAHALHPITGEKIEIWIADYVLMDYGTGAIMAVPGHDARDFEFATKFNIPIKRVVEGGEALPFEGEGTMVNSQFLDGLTKTDAIKKMLAHLESKKLGLREVQYKLRDWLFSRQRYWGEPFPIVDFPNGVQKAVPANELPVLLPEVADYEPSDTGEAPLAKIHDWVRYKGAANGGEEGRRITDTMPGAAGSSWYFLRYIDPHNANAPFSADSEKYWMPVDLYVGGPEHTVGHLLYSRFWMKVLFDCGLVTHDEPFKKLAHQGMILGPDGEKMSKSRGNVIPALDIAQTHGTDAVRTFVCFMGPLDKDKAWSPTGIDGVKRFLDRVSRLVVNDDGGYVATQTPAPTEIVKLVHKTVKKVTEDIESMSFNTAVSAMMILVNELYKMDCRSEEALRPLVQVLAPFAPHLAEELWEKMGGKGLCALAPWPKYDPALVTDDTVTIGVQVNGKMRGTIEIAADASESDAVAAAKEVAGVSAVLAGKSPDKVIYKAGKILNLIVKV</sequence>
<dbReference type="SUPFAM" id="SSF52374">
    <property type="entry name" value="Nucleotidylyl transferase"/>
    <property type="match status" value="1"/>
</dbReference>
<dbReference type="InterPro" id="IPR009080">
    <property type="entry name" value="tRNAsynth_Ia_anticodon-bd"/>
</dbReference>
<keyword evidence="3 8" id="KW-0547">Nucleotide-binding</keyword>
<dbReference type="Pfam" id="PF00133">
    <property type="entry name" value="tRNA-synt_1"/>
    <property type="match status" value="1"/>
</dbReference>
<evidence type="ECO:0000256" key="4">
    <source>
        <dbReference type="ARBA" id="ARBA00022840"/>
    </source>
</evidence>
<dbReference type="CDD" id="cd00812">
    <property type="entry name" value="LeuRS_core"/>
    <property type="match status" value="1"/>
</dbReference>
<dbReference type="Pfam" id="PF09334">
    <property type="entry name" value="tRNA-synt_1g"/>
    <property type="match status" value="1"/>
</dbReference>
<dbReference type="PRINTS" id="PR00985">
    <property type="entry name" value="TRNASYNTHLEU"/>
</dbReference>
<dbReference type="Gene3D" id="1.10.730.10">
    <property type="entry name" value="Isoleucyl-tRNA Synthetase, Domain 1"/>
    <property type="match status" value="2"/>
</dbReference>
<dbReference type="GO" id="GO:0005829">
    <property type="term" value="C:cytosol"/>
    <property type="evidence" value="ECO:0007669"/>
    <property type="project" value="TreeGrafter"/>
</dbReference>